<dbReference type="Proteomes" id="UP000887565">
    <property type="component" value="Unplaced"/>
</dbReference>
<organism evidence="1 2">
    <name type="scientific">Romanomermis culicivorax</name>
    <name type="common">Nematode worm</name>
    <dbReference type="NCBI Taxonomy" id="13658"/>
    <lineage>
        <taxon>Eukaryota</taxon>
        <taxon>Metazoa</taxon>
        <taxon>Ecdysozoa</taxon>
        <taxon>Nematoda</taxon>
        <taxon>Enoplea</taxon>
        <taxon>Dorylaimia</taxon>
        <taxon>Mermithida</taxon>
        <taxon>Mermithoidea</taxon>
        <taxon>Mermithidae</taxon>
        <taxon>Romanomermis</taxon>
    </lineage>
</organism>
<evidence type="ECO:0000313" key="1">
    <source>
        <dbReference type="Proteomes" id="UP000887565"/>
    </source>
</evidence>
<name>A0A915IFB8_ROMCU</name>
<dbReference type="AlphaFoldDB" id="A0A915IFB8"/>
<sequence>MFCFIHASNHVIDYWIYPNPQILSLRVHYRAIRISHYSNNVSSLQGTTLLVLATMEQRDVLSSVGKCIKIESHLANRRSLVPSEPLDM</sequence>
<keyword evidence="1" id="KW-1185">Reference proteome</keyword>
<reference evidence="2" key="1">
    <citation type="submission" date="2022-11" db="UniProtKB">
        <authorList>
            <consortium name="WormBaseParasite"/>
        </authorList>
    </citation>
    <scope>IDENTIFICATION</scope>
</reference>
<accession>A0A915IFB8</accession>
<evidence type="ECO:0000313" key="2">
    <source>
        <dbReference type="WBParaSite" id="nRc.2.0.1.t11916-RA"/>
    </source>
</evidence>
<dbReference type="WBParaSite" id="nRc.2.0.1.t11916-RA">
    <property type="protein sequence ID" value="nRc.2.0.1.t11916-RA"/>
    <property type="gene ID" value="nRc.2.0.1.g11916"/>
</dbReference>
<proteinExistence type="predicted"/>
<protein>
    <submittedName>
        <fullName evidence="2">Uncharacterized protein</fullName>
    </submittedName>
</protein>